<dbReference type="EMBL" id="QZWZ01000024">
    <property type="protein sequence ID" value="RJT32845.1"/>
    <property type="molecule type" value="Genomic_DNA"/>
</dbReference>
<reference evidence="1 2" key="1">
    <citation type="submission" date="2018-09" db="EMBL/GenBank/DDBJ databases">
        <title>Mesorhizobium carmichaelinearum sp. nov. isolated from Carmichaelinea spp. root nodules in New Zealand.</title>
        <authorList>
            <person name="De Meyer S.E."/>
        </authorList>
    </citation>
    <scope>NUCLEOTIDE SEQUENCE [LARGE SCALE GENOMIC DNA]</scope>
    <source>
        <strain evidence="1 2">ICMP19557</strain>
    </source>
</reference>
<organism evidence="1 2">
    <name type="scientific">Mesorhizobium waimense</name>
    <dbReference type="NCBI Taxonomy" id="1300307"/>
    <lineage>
        <taxon>Bacteria</taxon>
        <taxon>Pseudomonadati</taxon>
        <taxon>Pseudomonadota</taxon>
        <taxon>Alphaproteobacteria</taxon>
        <taxon>Hyphomicrobiales</taxon>
        <taxon>Phyllobacteriaceae</taxon>
        <taxon>Mesorhizobium</taxon>
    </lineage>
</organism>
<evidence type="ECO:0000313" key="1">
    <source>
        <dbReference type="EMBL" id="RJT32845.1"/>
    </source>
</evidence>
<dbReference type="OrthoDB" id="9793188at2"/>
<dbReference type="RefSeq" id="WP_120017129.1">
    <property type="nucleotide sequence ID" value="NZ_QZWZ01000024.1"/>
</dbReference>
<sequence length="158" mass="18212">MPSSEATDPYEAKALADIETYGCHILHVLEEDDDPPFSYSVGLEHRFGAPELIVVGLKQEISQFIINEYCGRIRSGEIFQLGQRYSGLIEGFDCQFGSVHIAHYPEHFGWDIWFYQGLNFRVIQLVYPTLDGIWPWDAEADEWFRRWQPLLEAAPASQ</sequence>
<protein>
    <submittedName>
        <fullName evidence="1">DUF4262 domain-containing protein</fullName>
    </submittedName>
</protein>
<evidence type="ECO:0000313" key="2">
    <source>
        <dbReference type="Proteomes" id="UP000272706"/>
    </source>
</evidence>
<comment type="caution">
    <text evidence="1">The sequence shown here is derived from an EMBL/GenBank/DDBJ whole genome shotgun (WGS) entry which is preliminary data.</text>
</comment>
<proteinExistence type="predicted"/>
<name>A0A3A5KJM0_9HYPH</name>
<dbReference type="Proteomes" id="UP000272706">
    <property type="component" value="Unassembled WGS sequence"/>
</dbReference>
<dbReference type="Pfam" id="PF14081">
    <property type="entry name" value="DUF4262"/>
    <property type="match status" value="1"/>
</dbReference>
<accession>A0A3A5KJM0</accession>
<keyword evidence="2" id="KW-1185">Reference proteome</keyword>
<dbReference type="AlphaFoldDB" id="A0A3A5KJM0"/>
<dbReference type="InterPro" id="IPR025358">
    <property type="entry name" value="DUF4262"/>
</dbReference>
<gene>
    <name evidence="1" type="ORF">D3227_25975</name>
</gene>